<sequence length="467" mass="53714">MKRKHFTKSDRRWCYTLLKLIKKATNRNTTKRAAESQCPKYGKNKKSNDRCVADEVPQLFNLFLKSKNAGNQEELGRLLENSKKLHSLENRKCKNAGNPAKKKVSFADDTNESGDTYTQKHCDSHYSFFRHFESKKDMAKNILEKHSIREHVNYNFSGKGMGSLSDYSSMQGLITRLMKLKNNSPTTDSNEDIREPVEVIDDNLVKSLGPNSSRKNINVQYELTKNSVRKIPFGFLTEIKDVVPGGIDEIIEKHNQRKNSSPGTTFLKELEVTTNSPTTISFMNRDETVDEVNSNTETTEPQTAEEKNSSAVNKKIIRNHRDISSSVGEHYKRVSLALQRTNSTTSKSEYLKERRDELNKDDPFDGLQGVLQGNIRAITTDVDGKLTKVLNNHYYIESMKLSEKNKMNERDVSKHSRSNEKPIRGNFQLVRNFTKMKEKWRTEEKNEKEHAGCECYLNNLLTDREPI</sequence>
<evidence type="ECO:0000313" key="2">
    <source>
        <dbReference type="EMBL" id="CAH1395758.1"/>
    </source>
</evidence>
<feature type="region of interest" description="Disordered" evidence="1">
    <location>
        <begin position="93"/>
        <end position="114"/>
    </location>
</feature>
<proteinExistence type="predicted"/>
<reference evidence="2" key="1">
    <citation type="submission" date="2022-01" db="EMBL/GenBank/DDBJ databases">
        <authorList>
            <person name="King R."/>
        </authorList>
    </citation>
    <scope>NUCLEOTIDE SEQUENCE</scope>
</reference>
<dbReference type="AlphaFoldDB" id="A0A9P0H5E5"/>
<organism evidence="2 3">
    <name type="scientific">Nezara viridula</name>
    <name type="common">Southern green stink bug</name>
    <name type="synonym">Cimex viridulus</name>
    <dbReference type="NCBI Taxonomy" id="85310"/>
    <lineage>
        <taxon>Eukaryota</taxon>
        <taxon>Metazoa</taxon>
        <taxon>Ecdysozoa</taxon>
        <taxon>Arthropoda</taxon>
        <taxon>Hexapoda</taxon>
        <taxon>Insecta</taxon>
        <taxon>Pterygota</taxon>
        <taxon>Neoptera</taxon>
        <taxon>Paraneoptera</taxon>
        <taxon>Hemiptera</taxon>
        <taxon>Heteroptera</taxon>
        <taxon>Panheteroptera</taxon>
        <taxon>Pentatomomorpha</taxon>
        <taxon>Pentatomoidea</taxon>
        <taxon>Pentatomidae</taxon>
        <taxon>Pentatominae</taxon>
        <taxon>Nezara</taxon>
    </lineage>
</organism>
<gene>
    <name evidence="2" type="ORF">NEZAVI_LOCUS5970</name>
</gene>
<evidence type="ECO:0000313" key="3">
    <source>
        <dbReference type="Proteomes" id="UP001152798"/>
    </source>
</evidence>
<keyword evidence="3" id="KW-1185">Reference proteome</keyword>
<evidence type="ECO:0000256" key="1">
    <source>
        <dbReference type="SAM" id="MobiDB-lite"/>
    </source>
</evidence>
<dbReference type="Proteomes" id="UP001152798">
    <property type="component" value="Chromosome 3"/>
</dbReference>
<dbReference type="OrthoDB" id="6628773at2759"/>
<feature type="region of interest" description="Disordered" evidence="1">
    <location>
        <begin position="289"/>
        <end position="310"/>
    </location>
</feature>
<dbReference type="EMBL" id="OV725079">
    <property type="protein sequence ID" value="CAH1395758.1"/>
    <property type="molecule type" value="Genomic_DNA"/>
</dbReference>
<name>A0A9P0H5E5_NEZVI</name>
<protein>
    <submittedName>
        <fullName evidence="2">Uncharacterized protein</fullName>
    </submittedName>
</protein>
<accession>A0A9P0H5E5</accession>
<feature type="compositionally biased region" description="Polar residues" evidence="1">
    <location>
        <begin position="291"/>
        <end position="302"/>
    </location>
</feature>